<evidence type="ECO:0000313" key="2">
    <source>
        <dbReference type="Proteomes" id="UP001304340"/>
    </source>
</evidence>
<reference evidence="2" key="1">
    <citation type="submission" date="2023-11" db="EMBL/GenBank/DDBJ databases">
        <authorList>
            <person name="Helweg L.P."/>
            <person name="Kiel A."/>
            <person name="Hitz F."/>
            <person name="Ruckert-Reed C."/>
            <person name="Busche T."/>
            <person name="Kaltschmidt B."/>
            <person name="Kaltschmidt C."/>
        </authorList>
    </citation>
    <scope>NUCLEOTIDE SEQUENCE [LARGE SCALE GENOMIC DNA]</scope>
    <source>
        <strain evidence="2">4.1</strain>
    </source>
</reference>
<dbReference type="KEGG" id="sbil:SANBI_000490"/>
<keyword evidence="2" id="KW-1185">Reference proteome</keyword>
<organism evidence="1 2">
    <name type="scientific">Sanguibacter biliveldensis</name>
    <dbReference type="NCBI Taxonomy" id="3030830"/>
    <lineage>
        <taxon>Bacteria</taxon>
        <taxon>Bacillati</taxon>
        <taxon>Actinomycetota</taxon>
        <taxon>Actinomycetes</taxon>
        <taxon>Micrococcales</taxon>
        <taxon>Sanguibacteraceae</taxon>
        <taxon>Sanguibacter</taxon>
    </lineage>
</organism>
<sequence>MKLLELLLSPTHTIPRDGPAETNPLVEDGLLDEAQLLDVRSDAITQTGGLIFDLRSALEFTRSNTAVIVARGVRNFFWSGPPGATTLTAWSVASWSLSSGQAMINIEISLWPAPGGLIHLAAERTEFYSGDAADLDGGLDYEGLQRIQLTGAIPDWGSCFEVADAFTRGPVDWWHWKRRACKRGPERFVPD</sequence>
<name>A0AAF0Z9Z1_9MICO</name>
<dbReference type="RefSeq" id="WP_319158588.1">
    <property type="nucleotide sequence ID" value="NZ_CP138359.1"/>
</dbReference>
<dbReference type="Proteomes" id="UP001304340">
    <property type="component" value="Chromosome"/>
</dbReference>
<dbReference type="EMBL" id="CP138359">
    <property type="protein sequence ID" value="WPF82858.1"/>
    <property type="molecule type" value="Genomic_DNA"/>
</dbReference>
<gene>
    <name evidence="1" type="ORF">SANBI_000490</name>
</gene>
<protein>
    <submittedName>
        <fullName evidence="1">Uncharacterized protein</fullName>
    </submittedName>
</protein>
<evidence type="ECO:0000313" key="1">
    <source>
        <dbReference type="EMBL" id="WPF82858.1"/>
    </source>
</evidence>
<proteinExistence type="predicted"/>
<dbReference type="AlphaFoldDB" id="A0AAF0Z9Z1"/>
<accession>A0AAF0Z9Z1</accession>